<keyword evidence="3" id="KW-0963">Cytoplasm</keyword>
<dbReference type="PROSITE" id="PS50219">
    <property type="entry name" value="CNH"/>
    <property type="match status" value="1"/>
</dbReference>
<proteinExistence type="predicted"/>
<reference evidence="7" key="1">
    <citation type="submission" date="2016-04" db="EMBL/GenBank/DDBJ databases">
        <authorList>
            <person name="Evans L.H."/>
            <person name="Alamgir A."/>
            <person name="Owens N."/>
            <person name="Weber N.D."/>
            <person name="Virtaneva K."/>
            <person name="Barbian K."/>
            <person name="Babar A."/>
            <person name="Rosenke K."/>
        </authorList>
    </citation>
    <scope>NUCLEOTIDE SEQUENCE [LARGE SCALE GENOMIC DNA]</scope>
    <source>
        <strain evidence="7">CBS 101.48</strain>
    </source>
</reference>
<dbReference type="GO" id="GO:0034058">
    <property type="term" value="P:endosomal vesicle fusion"/>
    <property type="evidence" value="ECO:0007669"/>
    <property type="project" value="TreeGrafter"/>
</dbReference>
<accession>A0A168RLS8</accession>
<keyword evidence="2" id="KW-0813">Transport</keyword>
<feature type="region of interest" description="Disordered" evidence="5">
    <location>
        <begin position="23"/>
        <end position="66"/>
    </location>
</feature>
<dbReference type="InterPro" id="IPR032914">
    <property type="entry name" value="Vam6/VPS39/TRAP1"/>
</dbReference>
<dbReference type="GO" id="GO:0015031">
    <property type="term" value="P:protein transport"/>
    <property type="evidence" value="ECO:0007669"/>
    <property type="project" value="UniProtKB-KW"/>
</dbReference>
<dbReference type="GO" id="GO:0016020">
    <property type="term" value="C:membrane"/>
    <property type="evidence" value="ECO:0007669"/>
    <property type="project" value="TreeGrafter"/>
</dbReference>
<feature type="domain" description="CNH" evidence="6">
    <location>
        <begin position="85"/>
        <end position="374"/>
    </location>
</feature>
<evidence type="ECO:0000256" key="1">
    <source>
        <dbReference type="ARBA" id="ARBA00004496"/>
    </source>
</evidence>
<evidence type="ECO:0000313" key="8">
    <source>
        <dbReference type="Proteomes" id="UP000078561"/>
    </source>
</evidence>
<dbReference type="InterPro" id="IPR019452">
    <property type="entry name" value="VPS39/TGF_beta_rcpt-assoc_1"/>
</dbReference>
<organism evidence="7">
    <name type="scientific">Absidia glauca</name>
    <name type="common">Pin mould</name>
    <dbReference type="NCBI Taxonomy" id="4829"/>
    <lineage>
        <taxon>Eukaryota</taxon>
        <taxon>Fungi</taxon>
        <taxon>Fungi incertae sedis</taxon>
        <taxon>Mucoromycota</taxon>
        <taxon>Mucoromycotina</taxon>
        <taxon>Mucoromycetes</taxon>
        <taxon>Mucorales</taxon>
        <taxon>Cunninghamellaceae</taxon>
        <taxon>Absidia</taxon>
    </lineage>
</organism>
<evidence type="ECO:0000256" key="2">
    <source>
        <dbReference type="ARBA" id="ARBA00022448"/>
    </source>
</evidence>
<evidence type="ECO:0000259" key="6">
    <source>
        <dbReference type="PROSITE" id="PS50219"/>
    </source>
</evidence>
<dbReference type="STRING" id="4829.A0A168RLS8"/>
<dbReference type="FunCoup" id="A0A168RLS8">
    <property type="interactions" value="88"/>
</dbReference>
<dbReference type="OMA" id="NAYIMLM"/>
<dbReference type="Pfam" id="PF10366">
    <property type="entry name" value="Vps39_1"/>
    <property type="match status" value="1"/>
</dbReference>
<dbReference type="Pfam" id="PF00780">
    <property type="entry name" value="CNH"/>
    <property type="match status" value="1"/>
</dbReference>
<dbReference type="PANTHER" id="PTHR12894:SF27">
    <property type="entry name" value="TRANSFORMING GROWTH FACTOR-BETA RECEPTOR-ASSOCIATED PROTEIN 1"/>
    <property type="match status" value="1"/>
</dbReference>
<protein>
    <recommendedName>
        <fullName evidence="6">CNH domain-containing protein</fullName>
    </recommendedName>
</protein>
<dbReference type="OrthoDB" id="10258882at2759"/>
<sequence length="1076" mass="121060">MPFSPYTLQTLLPPSVIEEIIQSVSPSSTSPPSSPPTSFFSRLSTTPSSPPTNSNGSSPSLASSPPNKLNTRFNTLMASGNVQQRFTIDAVESWGNDLYLGTSDGHILHFVLEEQKHNGDTASMPYVSRLVDKIFLGYGKKSVERILVIPQVSKAAVLCDSTLSFYSLPFFEPLPVSLIPPIKGVSCFTHDAAEEGKIGVDGTMELCVVKRRVVQIYKIGEFLQMKKEIPLHDGAIFVIRHSRSLCLADHTQYKLIHVDPINTIPLIPTPQEPVSPPVASGMLSSSSQQLVPRPVAAVVKADEFLMVSANAYGNAIRGTMQWSSYPKSICVEYPYIAALLRNNTIEIHNINNQQLLQSITLEPGMEPRGMSFSHGIKVQLDGLAKRLSQRPHNIGSNNATNNDDDDLQDSLKRQVARFSTVPAKILVFGRNSVMAQIITPLVMQVDALIDDNRIEEAMEMTDQARNTMSSTNTLHMERMRSELDYIYQKCGLLMLKETVFDDAFNLLSKGNLDPRLVIHLFGDQLFSHLQESFPRILVFDGISDILHQIDSIDHVVSSNMAKNYPDQQSQSPSSASVEMRRVLLENAKEAAQKYLFAERGKRRNILGKGDFTCKAIDTALLKLFTLNDNPKLIFRILKEPNDCDIEECKEALLEAKVSEGVDLKKRWLLAVLCVVETIYVEGHARGIFGSMDTVSLEGIYKGELPDDDFDEGLDRMKDVLLSNNELSLPVMMKYTWWLMGQNPMDGVQVLIKSPRAAEMDPQLILEKLTTFGTAATRSFLEYLVITRQSQVPEFHTRLACTYVEDVQQRIKQSPDSIKELTSLVDEFKQSVDPMRPNVDSETFVGYLGRKQHTESKLIDTRLPLIRLLQQSQLYDANTVMDSLSEAGPLYIEKTFIYGRPMETDKDDLLFSDTQLDEETLDPQQLSERRRLFFMLLRTYLAIEDKQLMLTRTLHLLNTQGYYLDAIEVLGVIPDDWPLERLQDFLMHSLRRSLHDYREGEVVLGMSRGENLTVADELFACHDKLGPTRVDTTSTCTHCHYNMFDGGAVVCDLNNHLFHMECASKRGILPNERQSDL</sequence>
<gene>
    <name evidence="7" type="primary">ABSGL_12752.1 scaffold 13503</name>
</gene>
<evidence type="ECO:0000256" key="4">
    <source>
        <dbReference type="ARBA" id="ARBA00022927"/>
    </source>
</evidence>
<dbReference type="GO" id="GO:0005737">
    <property type="term" value="C:cytoplasm"/>
    <property type="evidence" value="ECO:0007669"/>
    <property type="project" value="UniProtKB-SubCell"/>
</dbReference>
<name>A0A168RLS8_ABSGL</name>
<dbReference type="Proteomes" id="UP000078561">
    <property type="component" value="Unassembled WGS sequence"/>
</dbReference>
<evidence type="ECO:0000256" key="5">
    <source>
        <dbReference type="SAM" id="MobiDB-lite"/>
    </source>
</evidence>
<keyword evidence="8" id="KW-1185">Reference proteome</keyword>
<dbReference type="PANTHER" id="PTHR12894">
    <property type="entry name" value="CNH DOMAIN CONTAINING"/>
    <property type="match status" value="1"/>
</dbReference>
<dbReference type="InParanoid" id="A0A168RLS8"/>
<comment type="subcellular location">
    <subcellularLocation>
        <location evidence="1">Cytoplasm</location>
    </subcellularLocation>
</comment>
<dbReference type="InterPro" id="IPR001180">
    <property type="entry name" value="CNH_dom"/>
</dbReference>
<evidence type="ECO:0000313" key="7">
    <source>
        <dbReference type="EMBL" id="SAM07114.1"/>
    </source>
</evidence>
<dbReference type="GO" id="GO:0006914">
    <property type="term" value="P:autophagy"/>
    <property type="evidence" value="ECO:0007669"/>
    <property type="project" value="TreeGrafter"/>
</dbReference>
<keyword evidence="4" id="KW-0653">Protein transport</keyword>
<evidence type="ECO:0000256" key="3">
    <source>
        <dbReference type="ARBA" id="ARBA00022490"/>
    </source>
</evidence>
<dbReference type="EMBL" id="LT554726">
    <property type="protein sequence ID" value="SAM07114.1"/>
    <property type="molecule type" value="Genomic_DNA"/>
</dbReference>
<dbReference type="AlphaFoldDB" id="A0A168RLS8"/>